<sequence length="67" mass="7634">MQWAMVADFATSYPVNAWLIRRGLKEAMQHSRARARECKTAIYRNAEFRRGLAGILGKRGKLSPPQT</sequence>
<protein>
    <submittedName>
        <fullName evidence="1">DUF4396 domain-containing protein</fullName>
    </submittedName>
</protein>
<name>A0A7X5QW11_9GAMM</name>
<keyword evidence="2" id="KW-1185">Reference proteome</keyword>
<comment type="caution">
    <text evidence="1">The sequence shown here is derived from an EMBL/GenBank/DDBJ whole genome shotgun (WGS) entry which is preliminary data.</text>
</comment>
<evidence type="ECO:0000313" key="1">
    <source>
        <dbReference type="EMBL" id="NID16335.1"/>
    </source>
</evidence>
<evidence type="ECO:0000313" key="2">
    <source>
        <dbReference type="Proteomes" id="UP000518878"/>
    </source>
</evidence>
<dbReference type="AlphaFoldDB" id="A0A7X5QW11"/>
<gene>
    <name evidence="1" type="ORF">HBF32_12775</name>
</gene>
<dbReference type="EMBL" id="JAAQTL010000001">
    <property type="protein sequence ID" value="NID16335.1"/>
    <property type="molecule type" value="Genomic_DNA"/>
</dbReference>
<dbReference type="Proteomes" id="UP000518878">
    <property type="component" value="Unassembled WGS sequence"/>
</dbReference>
<accession>A0A7X5QW11</accession>
<proteinExistence type="predicted"/>
<organism evidence="1 2">
    <name type="scientific">Luteibacter yeojuensis</name>
    <dbReference type="NCBI Taxonomy" id="345309"/>
    <lineage>
        <taxon>Bacteria</taxon>
        <taxon>Pseudomonadati</taxon>
        <taxon>Pseudomonadota</taxon>
        <taxon>Gammaproteobacteria</taxon>
        <taxon>Lysobacterales</taxon>
        <taxon>Rhodanobacteraceae</taxon>
        <taxon>Luteibacter</taxon>
    </lineage>
</organism>
<reference evidence="1 2" key="1">
    <citation type="journal article" date="2006" name="Int. J. Syst. Evol. Microbiol.">
        <title>Dyella yeojuensis sp. nov., isolated from greenhouse soil in Korea.</title>
        <authorList>
            <person name="Kim B.Y."/>
            <person name="Weon H.Y."/>
            <person name="Lee K.H."/>
            <person name="Seok S.J."/>
            <person name="Kwon S.W."/>
            <person name="Go S.J."/>
            <person name="Stackebrandt E."/>
        </authorList>
    </citation>
    <scope>NUCLEOTIDE SEQUENCE [LARGE SCALE GENOMIC DNA]</scope>
    <source>
        <strain evidence="1 2">DSM 17673</strain>
    </source>
</reference>